<comment type="caution">
    <text evidence="1">The sequence shown here is derived from an EMBL/GenBank/DDBJ whole genome shotgun (WGS) entry which is preliminary data.</text>
</comment>
<dbReference type="STRING" id="553218.CAMRE0001_1200"/>
<keyword evidence="2" id="KW-1185">Reference proteome</keyword>
<reference evidence="1 2" key="1">
    <citation type="submission" date="2008-08" db="EMBL/GenBank/DDBJ databases">
        <authorList>
            <person name="Madupu R."/>
            <person name="Durkin A.S."/>
            <person name="Torralba M."/>
            <person name="Methe B."/>
            <person name="Sutton G.G."/>
            <person name="Strausberg R.L."/>
            <person name="Nelson K.E."/>
        </authorList>
    </citation>
    <scope>NUCLEOTIDE SEQUENCE [LARGE SCALE GENOMIC DNA]</scope>
    <source>
        <strain evidence="1 2">RM3267</strain>
    </source>
</reference>
<proteinExistence type="predicted"/>
<gene>
    <name evidence="1" type="ORF">CAMRE0001_1200</name>
</gene>
<dbReference type="EMBL" id="ACFU01000006">
    <property type="protein sequence ID" value="EEF14536.1"/>
    <property type="molecule type" value="Genomic_DNA"/>
</dbReference>
<organism evidence="1 2">
    <name type="scientific">Campylobacter rectus RM3267</name>
    <dbReference type="NCBI Taxonomy" id="553218"/>
    <lineage>
        <taxon>Bacteria</taxon>
        <taxon>Pseudomonadati</taxon>
        <taxon>Campylobacterota</taxon>
        <taxon>Epsilonproteobacteria</taxon>
        <taxon>Campylobacterales</taxon>
        <taxon>Campylobacteraceae</taxon>
        <taxon>Campylobacter</taxon>
    </lineage>
</organism>
<name>B9D0J6_CAMRE</name>
<protein>
    <submittedName>
        <fullName evidence="1">Uncharacterized protein</fullName>
    </submittedName>
</protein>
<accession>B9D0J6</accession>
<dbReference type="AlphaFoldDB" id="B9D0J6"/>
<sequence>MKPKFINLSVKNLGAVSRDGLKCLVFLAVASASRSEEIFD</sequence>
<evidence type="ECO:0000313" key="1">
    <source>
        <dbReference type="EMBL" id="EEF14536.1"/>
    </source>
</evidence>
<evidence type="ECO:0000313" key="2">
    <source>
        <dbReference type="Proteomes" id="UP000003082"/>
    </source>
</evidence>
<dbReference type="Proteomes" id="UP000003082">
    <property type="component" value="Unassembled WGS sequence"/>
</dbReference>